<evidence type="ECO:0000256" key="1">
    <source>
        <dbReference type="SAM" id="SignalP"/>
    </source>
</evidence>
<keyword evidence="1" id="KW-0732">Signal</keyword>
<feature type="chain" id="PRO_5043465913" evidence="1">
    <location>
        <begin position="28"/>
        <end position="417"/>
    </location>
</feature>
<name>A0AAW9RNG5_9GAMM</name>
<accession>A0AAW9RNG5</accession>
<organism evidence="3 4">
    <name type="scientific">Elongatibacter sediminis</name>
    <dbReference type="NCBI Taxonomy" id="3119006"/>
    <lineage>
        <taxon>Bacteria</taxon>
        <taxon>Pseudomonadati</taxon>
        <taxon>Pseudomonadota</taxon>
        <taxon>Gammaproteobacteria</taxon>
        <taxon>Chromatiales</taxon>
        <taxon>Wenzhouxiangellaceae</taxon>
        <taxon>Elongatibacter</taxon>
    </lineage>
</organism>
<dbReference type="RefSeq" id="WP_354696399.1">
    <property type="nucleotide sequence ID" value="NZ_JAZHOG010000011.1"/>
</dbReference>
<dbReference type="Pfam" id="PF13372">
    <property type="entry name" value="Alginate_exp"/>
    <property type="match status" value="1"/>
</dbReference>
<dbReference type="InterPro" id="IPR023614">
    <property type="entry name" value="Porin_dom_sf"/>
</dbReference>
<evidence type="ECO:0000259" key="2">
    <source>
        <dbReference type="Pfam" id="PF13372"/>
    </source>
</evidence>
<sequence length="417" mass="45644">MNCIRSLPARPAGLLALALVTLVAVVAADEIQAADSLAEAFTQGKATVGFRYRFEHVDQDPLDRNARASTLRGRLNFRTDDWNGFAAFGELDYIGNIGWDDYNEGAGNTPDRSEYPVVADPVGPDLNQAWLQWSDGSGTTLRGGRQRIIYDNARFVGNVGWRQNEQTYDGVWLQKKFGTGLDAQVAWVWQVNRIFGDDVPAGENDNTTWLANVGWDVADAGKLTGYYYDIDNDDVAGFSTRTWGLRFAGSRESGGLTFGYAAEYAHQTDGHNNPVDFSADYYRFDLSLGIGRITPYVGYESLGGDDGEAGASFRTPLATLHAFNGWADKFLATPGAGLDDVFGGVKGKIGDWAWNVVYHAFDAESGSGSYGSEVDASLARGFAGHYHVLFKAARFKGDDDPAYQDTTKFWIQISAHF</sequence>
<keyword evidence="4" id="KW-1185">Reference proteome</keyword>
<evidence type="ECO:0000313" key="3">
    <source>
        <dbReference type="EMBL" id="MEJ8569076.1"/>
    </source>
</evidence>
<dbReference type="EMBL" id="JAZHOG010000011">
    <property type="protein sequence ID" value="MEJ8569076.1"/>
    <property type="molecule type" value="Genomic_DNA"/>
</dbReference>
<dbReference type="Gene3D" id="2.40.160.10">
    <property type="entry name" value="Porin"/>
    <property type="match status" value="1"/>
</dbReference>
<reference evidence="3 4" key="1">
    <citation type="submission" date="2024-02" db="EMBL/GenBank/DDBJ databases">
        <title>A novel Wenzhouxiangellaceae bacterium, isolated from coastal sediments.</title>
        <authorList>
            <person name="Du Z.-J."/>
            <person name="Ye Y.-Q."/>
            <person name="Zhang X.-Y."/>
        </authorList>
    </citation>
    <scope>NUCLEOTIDE SEQUENCE [LARGE SCALE GENOMIC DNA]</scope>
    <source>
        <strain evidence="3 4">CH-27</strain>
    </source>
</reference>
<evidence type="ECO:0000313" key="4">
    <source>
        <dbReference type="Proteomes" id="UP001359886"/>
    </source>
</evidence>
<dbReference type="InterPro" id="IPR025388">
    <property type="entry name" value="Alginate_export_dom"/>
</dbReference>
<gene>
    <name evidence="3" type="ORF">V3330_15705</name>
</gene>
<feature type="domain" description="Alginate export" evidence="2">
    <location>
        <begin position="125"/>
        <end position="268"/>
    </location>
</feature>
<proteinExistence type="predicted"/>
<dbReference type="Proteomes" id="UP001359886">
    <property type="component" value="Unassembled WGS sequence"/>
</dbReference>
<feature type="signal peptide" evidence="1">
    <location>
        <begin position="1"/>
        <end position="27"/>
    </location>
</feature>
<comment type="caution">
    <text evidence="3">The sequence shown here is derived from an EMBL/GenBank/DDBJ whole genome shotgun (WGS) entry which is preliminary data.</text>
</comment>
<dbReference type="AlphaFoldDB" id="A0AAW9RNG5"/>
<protein>
    <submittedName>
        <fullName evidence="3">Alginate export family protein</fullName>
    </submittedName>
</protein>